<dbReference type="AlphaFoldDB" id="A0A2J6SAS5"/>
<dbReference type="InterPro" id="IPR002889">
    <property type="entry name" value="WSC_carb-bd"/>
</dbReference>
<dbReference type="Gene3D" id="2.60.120.200">
    <property type="match status" value="1"/>
</dbReference>
<dbReference type="GO" id="GO:0009251">
    <property type="term" value="P:glucan catabolic process"/>
    <property type="evidence" value="ECO:0007669"/>
    <property type="project" value="TreeGrafter"/>
</dbReference>
<evidence type="ECO:0000259" key="3">
    <source>
        <dbReference type="PROSITE" id="PS51212"/>
    </source>
</evidence>
<name>A0A2J6SAS5_HYAVF</name>
<feature type="signal peptide" evidence="2">
    <location>
        <begin position="1"/>
        <end position="16"/>
    </location>
</feature>
<keyword evidence="6" id="KW-1185">Reference proteome</keyword>
<dbReference type="PANTHER" id="PTHR10963">
    <property type="entry name" value="GLYCOSYL HYDROLASE-RELATED"/>
    <property type="match status" value="1"/>
</dbReference>
<gene>
    <name evidence="5" type="ORF">L207DRAFT_576629</name>
</gene>
<dbReference type="GO" id="GO:0004553">
    <property type="term" value="F:hydrolase activity, hydrolyzing O-glycosyl compounds"/>
    <property type="evidence" value="ECO:0007669"/>
    <property type="project" value="InterPro"/>
</dbReference>
<reference evidence="5 6" key="1">
    <citation type="submission" date="2016-04" db="EMBL/GenBank/DDBJ databases">
        <title>A degradative enzymes factory behind the ericoid mycorrhizal symbiosis.</title>
        <authorList>
            <consortium name="DOE Joint Genome Institute"/>
            <person name="Martino E."/>
            <person name="Morin E."/>
            <person name="Grelet G."/>
            <person name="Kuo A."/>
            <person name="Kohler A."/>
            <person name="Daghino S."/>
            <person name="Barry K."/>
            <person name="Choi C."/>
            <person name="Cichocki N."/>
            <person name="Clum A."/>
            <person name="Copeland A."/>
            <person name="Hainaut M."/>
            <person name="Haridas S."/>
            <person name="Labutti K."/>
            <person name="Lindquist E."/>
            <person name="Lipzen A."/>
            <person name="Khouja H.-R."/>
            <person name="Murat C."/>
            <person name="Ohm R."/>
            <person name="Olson A."/>
            <person name="Spatafora J."/>
            <person name="Veneault-Fourrey C."/>
            <person name="Henrissat B."/>
            <person name="Grigoriev I."/>
            <person name="Martin F."/>
            <person name="Perotto S."/>
        </authorList>
    </citation>
    <scope>NUCLEOTIDE SEQUENCE [LARGE SCALE GENOMIC DNA]</scope>
    <source>
        <strain evidence="5 6">F</strain>
    </source>
</reference>
<dbReference type="InterPro" id="IPR013320">
    <property type="entry name" value="ConA-like_dom_sf"/>
</dbReference>
<protein>
    <submittedName>
        <fullName evidence="5">Glycoside hydrolase family 16 protein</fullName>
    </submittedName>
</protein>
<dbReference type="SUPFAM" id="SSF49899">
    <property type="entry name" value="Concanavalin A-like lectins/glucanases"/>
    <property type="match status" value="1"/>
</dbReference>
<sequence length="719" mass="74359">MRSFFYTLVLLSPVFASTVGSVVTETYQLDSRFAGATFLDNFDFFTGPDPTNGFVNYVTSSYASTWGLTRQLADGSVYIGVDYENILVPYGVGRDSVRISSTKSWGTGTLVVVDLAHVPGGQCGTWPAMWMLGSNWPYGGEIDIIEGVNSNVDNLMSLHTSPGCSVDSNIGQLGSQATTVCDTSVNSNSGCGVDSSDPRSYGTSFNTAGGGIYATQITPTSISIWFFPRTSIPSNLHDPATWGLPQAAFSGCDIESHFSNLSLVFDTTFCGDWAGAVWNMDEMCAKLDSEGCVDFVAGNPGAFGEAYWGVNFVEVYTLRSATATASSGGSTSTSVVGISTTSSSQSAKRSSWSSASSSFSPSSSSSKVHSSISSSGFGPTITKSTTSIAVSSTTSSFKSSSHMATTSSSASTSKKSSSSTKKSSSSTKIASTTSSVKHSSSSSKVASSSSSSKLSTSTSSKISSLPTTKKSTTSSLPSVLPRRSTQVEISSPSKHATLADSHPANSEPQTPTPSTSSNTYTTSTISNFSPYSTSPPPLNFPSTSTTPTTPPTLLTFTFLACLPSLLFPSPSANSTSVHMTLTLCLQSCQRFALAGVYDRFCFCSDSFLSLAPNSGEGICDLSCPGNGSQVCGGGGGGVGGRVKRDVGVGEGMEGVSLTVYRNLIPVKGIGAGGLGEEGGKGDSNSNRTVVGFQGAGRREETRWGIGCLVFGFGIVAAAL</sequence>
<evidence type="ECO:0000313" key="5">
    <source>
        <dbReference type="EMBL" id="PMD47868.1"/>
    </source>
</evidence>
<keyword evidence="2" id="KW-0732">Signal</keyword>
<dbReference type="InterPro" id="IPR050546">
    <property type="entry name" value="Glycosyl_Hydrlase_16"/>
</dbReference>
<dbReference type="STRING" id="1149755.A0A2J6SAS5"/>
<dbReference type="PANTHER" id="PTHR10963:SF24">
    <property type="entry name" value="GLYCOSIDASE C21B10.07-RELATED"/>
    <property type="match status" value="1"/>
</dbReference>
<dbReference type="Pfam" id="PF26113">
    <property type="entry name" value="GH16_XgeA"/>
    <property type="match status" value="1"/>
</dbReference>
<evidence type="ECO:0000256" key="1">
    <source>
        <dbReference type="SAM" id="MobiDB-lite"/>
    </source>
</evidence>
<dbReference type="InterPro" id="IPR000757">
    <property type="entry name" value="Beta-glucanase-like"/>
</dbReference>
<dbReference type="OrthoDB" id="192832at2759"/>
<feature type="region of interest" description="Disordered" evidence="1">
    <location>
        <begin position="351"/>
        <end position="377"/>
    </location>
</feature>
<feature type="chain" id="PRO_5014327170" evidence="2">
    <location>
        <begin position="17"/>
        <end position="719"/>
    </location>
</feature>
<dbReference type="PROSITE" id="PS51212">
    <property type="entry name" value="WSC"/>
    <property type="match status" value="1"/>
</dbReference>
<feature type="domain" description="GH16" evidence="4">
    <location>
        <begin position="31"/>
        <end position="282"/>
    </location>
</feature>
<feature type="region of interest" description="Disordered" evidence="1">
    <location>
        <begin position="398"/>
        <end position="521"/>
    </location>
</feature>
<keyword evidence="5" id="KW-0378">Hydrolase</keyword>
<evidence type="ECO:0000313" key="6">
    <source>
        <dbReference type="Proteomes" id="UP000235786"/>
    </source>
</evidence>
<feature type="compositionally biased region" description="Low complexity" evidence="1">
    <location>
        <begin position="505"/>
        <end position="521"/>
    </location>
</feature>
<feature type="compositionally biased region" description="Low complexity" evidence="1">
    <location>
        <begin position="398"/>
        <end position="481"/>
    </location>
</feature>
<feature type="compositionally biased region" description="Polar residues" evidence="1">
    <location>
        <begin position="483"/>
        <end position="494"/>
    </location>
</feature>
<feature type="domain" description="WSC" evidence="3">
    <location>
        <begin position="555"/>
        <end position="643"/>
    </location>
</feature>
<organism evidence="5 6">
    <name type="scientific">Hyaloscypha variabilis (strain UAMH 11265 / GT02V1 / F)</name>
    <name type="common">Meliniomyces variabilis</name>
    <dbReference type="NCBI Taxonomy" id="1149755"/>
    <lineage>
        <taxon>Eukaryota</taxon>
        <taxon>Fungi</taxon>
        <taxon>Dikarya</taxon>
        <taxon>Ascomycota</taxon>
        <taxon>Pezizomycotina</taxon>
        <taxon>Leotiomycetes</taxon>
        <taxon>Helotiales</taxon>
        <taxon>Hyaloscyphaceae</taxon>
        <taxon>Hyaloscypha</taxon>
        <taxon>Hyaloscypha variabilis</taxon>
    </lineage>
</organism>
<evidence type="ECO:0000256" key="2">
    <source>
        <dbReference type="SAM" id="SignalP"/>
    </source>
</evidence>
<dbReference type="SMART" id="SM00321">
    <property type="entry name" value="WSC"/>
    <property type="match status" value="1"/>
</dbReference>
<evidence type="ECO:0000259" key="4">
    <source>
        <dbReference type="PROSITE" id="PS51762"/>
    </source>
</evidence>
<dbReference type="CDD" id="cd02181">
    <property type="entry name" value="GH16_fungal_Lam16A_glucanase"/>
    <property type="match status" value="1"/>
</dbReference>
<dbReference type="EMBL" id="KZ613938">
    <property type="protein sequence ID" value="PMD47868.1"/>
    <property type="molecule type" value="Genomic_DNA"/>
</dbReference>
<accession>A0A2J6SAS5</accession>
<dbReference type="Pfam" id="PF01822">
    <property type="entry name" value="WSC"/>
    <property type="match status" value="1"/>
</dbReference>
<proteinExistence type="predicted"/>
<dbReference type="Proteomes" id="UP000235786">
    <property type="component" value="Unassembled WGS sequence"/>
</dbReference>
<dbReference type="PROSITE" id="PS51762">
    <property type="entry name" value="GH16_2"/>
    <property type="match status" value="1"/>
</dbReference>